<dbReference type="InterPro" id="IPR039564">
    <property type="entry name" value="Peptidase_C39-like"/>
</dbReference>
<evidence type="ECO:0000256" key="1">
    <source>
        <dbReference type="SAM" id="Phobius"/>
    </source>
</evidence>
<dbReference type="EMBL" id="LAZR01005278">
    <property type="protein sequence ID" value="KKN01293.1"/>
    <property type="molecule type" value="Genomic_DNA"/>
</dbReference>
<comment type="caution">
    <text evidence="3">The sequence shown here is derived from an EMBL/GenBank/DDBJ whole genome shotgun (WGS) entry which is preliminary data.</text>
</comment>
<reference evidence="3" key="1">
    <citation type="journal article" date="2015" name="Nature">
        <title>Complex archaea that bridge the gap between prokaryotes and eukaryotes.</title>
        <authorList>
            <person name="Spang A."/>
            <person name="Saw J.H."/>
            <person name="Jorgensen S.L."/>
            <person name="Zaremba-Niedzwiedzka K."/>
            <person name="Martijn J."/>
            <person name="Lind A.E."/>
            <person name="van Eijk R."/>
            <person name="Schleper C."/>
            <person name="Guy L."/>
            <person name="Ettema T.J."/>
        </authorList>
    </citation>
    <scope>NUCLEOTIDE SEQUENCE</scope>
</reference>
<feature type="transmembrane region" description="Helical" evidence="1">
    <location>
        <begin position="356"/>
        <end position="378"/>
    </location>
</feature>
<feature type="domain" description="Peptidase C39-like" evidence="2">
    <location>
        <begin position="51"/>
        <end position="192"/>
    </location>
</feature>
<keyword evidence="1" id="KW-0812">Transmembrane</keyword>
<accession>A0A0F9Q7G9</accession>
<sequence length="392" mass="43603">MKKRLRISVLIVIIIIGPFIHNKSRIETGSSVFDEINSDLRLAANDVIIPSVPYHSQIKTYYCGPASLEMVFDYYGPDISQYEIADAARTDYISKSTFNDDMRRATHFSNLSTSVGDEMVSNITGYFNRKIGYGTFENYFTSATGLINLIDAGYPIIVLQWYDESHSSGHFRVVIGYNRYGSIITSLITHDPLIQEYYRIDYTTFMDFWTYSGNWGLFIHPWDISIASPSSVVVNSTFTLSANVEYVCPPYFDYNYYTAFTSNATIQLPPGFSLSPGESPSKSLPIGELQSGDIETVQWRIVADTLDAQGFISVNASGSVSGSTFSHASPGYSYTDLIGGSGGLTVTIVKDRQDNFILIISNVIIISVVAIGIAIFLLKHRFVTRLPDEIIS</sequence>
<gene>
    <name evidence="3" type="ORF">LCGC14_1129240</name>
</gene>
<organism evidence="3">
    <name type="scientific">marine sediment metagenome</name>
    <dbReference type="NCBI Taxonomy" id="412755"/>
    <lineage>
        <taxon>unclassified sequences</taxon>
        <taxon>metagenomes</taxon>
        <taxon>ecological metagenomes</taxon>
    </lineage>
</organism>
<dbReference type="Gene3D" id="3.90.70.10">
    <property type="entry name" value="Cysteine proteinases"/>
    <property type="match status" value="1"/>
</dbReference>
<keyword evidence="1" id="KW-0472">Membrane</keyword>
<proteinExistence type="predicted"/>
<dbReference type="AlphaFoldDB" id="A0A0F9Q7G9"/>
<protein>
    <recommendedName>
        <fullName evidence="2">Peptidase C39-like domain-containing protein</fullName>
    </recommendedName>
</protein>
<evidence type="ECO:0000259" key="2">
    <source>
        <dbReference type="Pfam" id="PF13529"/>
    </source>
</evidence>
<keyword evidence="1" id="KW-1133">Transmembrane helix</keyword>
<dbReference type="Pfam" id="PF13529">
    <property type="entry name" value="Peptidase_C39_2"/>
    <property type="match status" value="1"/>
</dbReference>
<name>A0A0F9Q7G9_9ZZZZ</name>
<evidence type="ECO:0000313" key="3">
    <source>
        <dbReference type="EMBL" id="KKN01293.1"/>
    </source>
</evidence>